<comment type="catalytic activity">
    <reaction evidence="3">
        <text>prephenate + S-adenosyl-L-methionine = carboxy-S-adenosyl-L-methionine + 3-phenylpyruvate + H2O</text>
        <dbReference type="Rhea" id="RHEA:51692"/>
        <dbReference type="ChEBI" id="CHEBI:15377"/>
        <dbReference type="ChEBI" id="CHEBI:18005"/>
        <dbReference type="ChEBI" id="CHEBI:29934"/>
        <dbReference type="ChEBI" id="CHEBI:59789"/>
        <dbReference type="ChEBI" id="CHEBI:134278"/>
    </reaction>
</comment>
<feature type="domain" description="Methyltransferase" evidence="5">
    <location>
        <begin position="60"/>
        <end position="158"/>
    </location>
</feature>
<name>A0A368NG47_9GAMM</name>
<keyword evidence="7" id="KW-1185">Reference proteome</keyword>
<dbReference type="AlphaFoldDB" id="A0A368NG47"/>
<gene>
    <name evidence="3 6" type="primary">cmoA</name>
    <name evidence="6" type="ORF">DU002_10950</name>
</gene>
<protein>
    <recommendedName>
        <fullName evidence="3">Carboxy-S-adenosyl-L-methionine synthase</fullName>
        <shortName evidence="3">Cx-SAM synthase</shortName>
        <ecNumber evidence="3">2.1.3.-</ecNumber>
    </recommendedName>
</protein>
<dbReference type="NCBIfam" id="NF011995">
    <property type="entry name" value="PRK15451.1"/>
    <property type="match status" value="1"/>
</dbReference>
<evidence type="ECO:0000256" key="4">
    <source>
        <dbReference type="PIRSR" id="PIRSR006325-1"/>
    </source>
</evidence>
<comment type="subunit">
    <text evidence="3">Homodimer.</text>
</comment>
<evidence type="ECO:0000256" key="1">
    <source>
        <dbReference type="ARBA" id="ARBA00022679"/>
    </source>
</evidence>
<keyword evidence="2 3" id="KW-0949">S-adenosyl-L-methionine</keyword>
<dbReference type="EC" id="2.1.3.-" evidence="3"/>
<dbReference type="Proteomes" id="UP000252558">
    <property type="component" value="Unassembled WGS sequence"/>
</dbReference>
<organism evidence="6 7">
    <name type="scientific">Corallincola holothuriorum</name>
    <dbReference type="NCBI Taxonomy" id="2282215"/>
    <lineage>
        <taxon>Bacteria</taxon>
        <taxon>Pseudomonadati</taxon>
        <taxon>Pseudomonadota</taxon>
        <taxon>Gammaproteobacteria</taxon>
        <taxon>Alteromonadales</taxon>
        <taxon>Psychromonadaceae</taxon>
        <taxon>Corallincola</taxon>
    </lineage>
</organism>
<feature type="binding site" evidence="3 4">
    <location>
        <position position="39"/>
    </location>
    <ligand>
        <name>S-adenosyl-L-methionine</name>
        <dbReference type="ChEBI" id="CHEBI:59789"/>
    </ligand>
</feature>
<dbReference type="PANTHER" id="PTHR43861">
    <property type="entry name" value="TRANS-ACONITATE 2-METHYLTRANSFERASE-RELATED"/>
    <property type="match status" value="1"/>
</dbReference>
<dbReference type="HAMAP" id="MF_01589">
    <property type="entry name" value="Cx_SAM_synthase"/>
    <property type="match status" value="1"/>
</dbReference>
<dbReference type="PANTHER" id="PTHR43861:SF2">
    <property type="entry name" value="CARBOXY-S-ADENOSYL-L-METHIONINE SYNTHASE"/>
    <property type="match status" value="1"/>
</dbReference>
<evidence type="ECO:0000256" key="3">
    <source>
        <dbReference type="HAMAP-Rule" id="MF_01589"/>
    </source>
</evidence>
<keyword evidence="1 3" id="KW-0808">Transferase</keyword>
<feature type="binding site" evidence="3 4">
    <location>
        <position position="132"/>
    </location>
    <ligand>
        <name>S-adenosyl-L-methionine</name>
        <dbReference type="ChEBI" id="CHEBI:59789"/>
    </ligand>
</feature>
<dbReference type="Gene3D" id="3.40.50.150">
    <property type="entry name" value="Vaccinia Virus protein VP39"/>
    <property type="match status" value="1"/>
</dbReference>
<comment type="function">
    <text evidence="3">Catalyzes the conversion of S-adenosyl-L-methionine (SAM) to carboxy-S-adenosyl-L-methionine (Cx-SAM).</text>
</comment>
<dbReference type="InterPro" id="IPR041698">
    <property type="entry name" value="Methyltransf_25"/>
</dbReference>
<feature type="binding site" evidence="3">
    <location>
        <position position="199"/>
    </location>
    <ligand>
        <name>S-adenosyl-L-methionine</name>
        <dbReference type="ChEBI" id="CHEBI:59789"/>
    </ligand>
</feature>
<dbReference type="CDD" id="cd02440">
    <property type="entry name" value="AdoMet_MTases"/>
    <property type="match status" value="1"/>
</dbReference>
<comment type="similarity">
    <text evidence="3">Belongs to the class I-like SAM-binding methyltransferase superfamily. Cx-SAM synthase family.</text>
</comment>
<dbReference type="InterPro" id="IPR029063">
    <property type="entry name" value="SAM-dependent_MTases_sf"/>
</dbReference>
<feature type="binding site" evidence="3 4">
    <location>
        <begin position="89"/>
        <end position="90"/>
    </location>
    <ligand>
        <name>S-adenosyl-L-methionine</name>
        <dbReference type="ChEBI" id="CHEBI:59789"/>
    </ligand>
</feature>
<dbReference type="GO" id="GO:0016743">
    <property type="term" value="F:carboxyl- or carbamoyltransferase activity"/>
    <property type="evidence" value="ECO:0007669"/>
    <property type="project" value="UniProtKB-UniRule"/>
</dbReference>
<evidence type="ECO:0000259" key="5">
    <source>
        <dbReference type="Pfam" id="PF13649"/>
    </source>
</evidence>
<accession>A0A368NG47</accession>
<dbReference type="PIRSF" id="PIRSF006325">
    <property type="entry name" value="MeTrfase_bac"/>
    <property type="match status" value="1"/>
</dbReference>
<dbReference type="InterPro" id="IPR005271">
    <property type="entry name" value="CmoA"/>
</dbReference>
<sequence length="242" mass="27356">MENKDTIFSHPLSNIGDFRFDEGVADVFSDMIQRSVPGYTNIISTIGELAKHYIQEQSQVYDLGCSLGAATLAMRRNISQQGVNMIAVDNSQAMIERCQRNLGAYRSDVPVTVVLDDIREVAIENASMVVINFTLQFLPPDEREALLTKVYQGLKPGGLLVLSEKIRFDDQSVDDLLTELHHNFKRAHGYSELEISQKRTALENVMRTDTAQLHTERLNEIGFKHVATWFQCFNFTSLLAIK</sequence>
<evidence type="ECO:0000313" key="6">
    <source>
        <dbReference type="EMBL" id="RCU49438.1"/>
    </source>
</evidence>
<dbReference type="RefSeq" id="WP_114338434.1">
    <property type="nucleotide sequence ID" value="NZ_QPID01000006.1"/>
</dbReference>
<feature type="binding site" evidence="3 4">
    <location>
        <begin position="117"/>
        <end position="118"/>
    </location>
    <ligand>
        <name>S-adenosyl-L-methionine</name>
        <dbReference type="ChEBI" id="CHEBI:59789"/>
    </ligand>
</feature>
<dbReference type="OrthoDB" id="9779941at2"/>
<dbReference type="EMBL" id="QPID01000006">
    <property type="protein sequence ID" value="RCU49438.1"/>
    <property type="molecule type" value="Genomic_DNA"/>
</dbReference>
<evidence type="ECO:0000256" key="2">
    <source>
        <dbReference type="ARBA" id="ARBA00022691"/>
    </source>
</evidence>
<dbReference type="Pfam" id="PF13649">
    <property type="entry name" value="Methyltransf_25"/>
    <property type="match status" value="1"/>
</dbReference>
<dbReference type="SUPFAM" id="SSF53335">
    <property type="entry name" value="S-adenosyl-L-methionine-dependent methyltransferases"/>
    <property type="match status" value="1"/>
</dbReference>
<evidence type="ECO:0000313" key="7">
    <source>
        <dbReference type="Proteomes" id="UP000252558"/>
    </source>
</evidence>
<comment type="caution">
    <text evidence="6">The sequence shown here is derived from an EMBL/GenBank/DDBJ whole genome shotgun (WGS) entry which is preliminary data.</text>
</comment>
<feature type="binding site" evidence="3 4">
    <location>
        <begin position="64"/>
        <end position="66"/>
    </location>
    <ligand>
        <name>S-adenosyl-L-methionine</name>
        <dbReference type="ChEBI" id="CHEBI:59789"/>
    </ligand>
</feature>
<dbReference type="GO" id="GO:1904047">
    <property type="term" value="F:S-adenosyl-L-methionine binding"/>
    <property type="evidence" value="ECO:0007669"/>
    <property type="project" value="UniProtKB-UniRule"/>
</dbReference>
<dbReference type="NCBIfam" id="TIGR00740">
    <property type="entry name" value="carboxy-S-adenosyl-L-methionine synthase CmoA"/>
    <property type="match status" value="1"/>
</dbReference>
<proteinExistence type="inferred from homology"/>
<dbReference type="GO" id="GO:0002098">
    <property type="term" value="P:tRNA wobble uridine modification"/>
    <property type="evidence" value="ECO:0007669"/>
    <property type="project" value="InterPro"/>
</dbReference>
<reference evidence="6 7" key="1">
    <citation type="submission" date="2018-07" db="EMBL/GenBank/DDBJ databases">
        <title>Corallincola holothuriorum sp. nov., a new facultative anaerobe isolated from sea cucumber Apostichopus japonicus.</title>
        <authorList>
            <person name="Xia H."/>
        </authorList>
    </citation>
    <scope>NUCLEOTIDE SEQUENCE [LARGE SCALE GENOMIC DNA]</scope>
    <source>
        <strain evidence="6 7">C4</strain>
    </source>
</reference>